<proteinExistence type="inferred from homology"/>
<keyword evidence="5" id="KW-1185">Reference proteome</keyword>
<dbReference type="GO" id="GO:0016491">
    <property type="term" value="F:oxidoreductase activity"/>
    <property type="evidence" value="ECO:0007669"/>
    <property type="project" value="UniProtKB-KW"/>
</dbReference>
<keyword evidence="2" id="KW-0521">NADP</keyword>
<dbReference type="HOGENOM" id="CLU_010194_44_6_1"/>
<dbReference type="Proteomes" id="UP000054321">
    <property type="component" value="Unassembled WGS sequence"/>
</dbReference>
<evidence type="ECO:0000313" key="5">
    <source>
        <dbReference type="Proteomes" id="UP000054321"/>
    </source>
</evidence>
<dbReference type="EMBL" id="KN832875">
    <property type="protein sequence ID" value="KIN02119.1"/>
    <property type="molecule type" value="Genomic_DNA"/>
</dbReference>
<protein>
    <submittedName>
        <fullName evidence="4">Uncharacterized protein</fullName>
    </submittedName>
</protein>
<dbReference type="InterPro" id="IPR036291">
    <property type="entry name" value="NAD(P)-bd_dom_sf"/>
</dbReference>
<dbReference type="InParanoid" id="A0A0C3CT01"/>
<dbReference type="PANTHER" id="PTHR24320:SF236">
    <property type="entry name" value="SHORT-CHAIN DEHYDROGENASE-RELATED"/>
    <property type="match status" value="1"/>
</dbReference>
<dbReference type="Pfam" id="PF00106">
    <property type="entry name" value="adh_short"/>
    <property type="match status" value="1"/>
</dbReference>
<dbReference type="STRING" id="913774.A0A0C3CT01"/>
<gene>
    <name evidence="4" type="ORF">OIDMADRAFT_144725</name>
</gene>
<dbReference type="FunCoup" id="A0A0C3CT01">
    <property type="interactions" value="294"/>
</dbReference>
<name>A0A0C3CT01_OIDMZ</name>
<dbReference type="PANTHER" id="PTHR24320">
    <property type="entry name" value="RETINOL DEHYDROGENASE"/>
    <property type="match status" value="1"/>
</dbReference>
<dbReference type="OrthoDB" id="191139at2759"/>
<sequence>MSGSWGKPLTIRSELSPASPTITEKNIPDLSNRVILVTGGGSGIGLAFSKLIYSKNAIVWISARTEAKAKTAIEEIKASAPKSTGELHFILLDFADLPTIKSGIEKFLTNSLRLDILMNNAGVMSPPDKSKTKQGFELQLGTNVIGHHVSTVLLTPLILETAKVSPKGSVRIIWTSSIGGVKLSPPNGGILWDDINYEHTTSGSHNFAAYGQSKAGNIYQAAEFARRYGSAGVLTASVHPGLVSSNLSRDNRFEPFFMLSRIMAKPAIMGAYTLLFAAFSPELEQRNGKYITPWGRFMAPRDDIIKEIEAGESGNGYKLFEWCNEQVEAYI</sequence>
<dbReference type="SUPFAM" id="SSF51735">
    <property type="entry name" value="NAD(P)-binding Rossmann-fold domains"/>
    <property type="match status" value="1"/>
</dbReference>
<dbReference type="Gene3D" id="3.40.50.720">
    <property type="entry name" value="NAD(P)-binding Rossmann-like Domain"/>
    <property type="match status" value="1"/>
</dbReference>
<dbReference type="AlphaFoldDB" id="A0A0C3CT01"/>
<evidence type="ECO:0000256" key="2">
    <source>
        <dbReference type="ARBA" id="ARBA00022857"/>
    </source>
</evidence>
<comment type="similarity">
    <text evidence="1">Belongs to the short-chain dehydrogenases/reductases (SDR) family.</text>
</comment>
<reference evidence="4 5" key="1">
    <citation type="submission" date="2014-04" db="EMBL/GenBank/DDBJ databases">
        <authorList>
            <consortium name="DOE Joint Genome Institute"/>
            <person name="Kuo A."/>
            <person name="Martino E."/>
            <person name="Perotto S."/>
            <person name="Kohler A."/>
            <person name="Nagy L.G."/>
            <person name="Floudas D."/>
            <person name="Copeland A."/>
            <person name="Barry K.W."/>
            <person name="Cichocki N."/>
            <person name="Veneault-Fourrey C."/>
            <person name="LaButti K."/>
            <person name="Lindquist E.A."/>
            <person name="Lipzen A."/>
            <person name="Lundell T."/>
            <person name="Morin E."/>
            <person name="Murat C."/>
            <person name="Sun H."/>
            <person name="Tunlid A."/>
            <person name="Henrissat B."/>
            <person name="Grigoriev I.V."/>
            <person name="Hibbett D.S."/>
            <person name="Martin F."/>
            <person name="Nordberg H.P."/>
            <person name="Cantor M.N."/>
            <person name="Hua S.X."/>
        </authorList>
    </citation>
    <scope>NUCLEOTIDE SEQUENCE [LARGE SCALE GENOMIC DNA]</scope>
    <source>
        <strain evidence="4 5">Zn</strain>
    </source>
</reference>
<evidence type="ECO:0000313" key="4">
    <source>
        <dbReference type="EMBL" id="KIN02119.1"/>
    </source>
</evidence>
<accession>A0A0C3CT01</accession>
<dbReference type="PRINTS" id="PR00081">
    <property type="entry name" value="GDHRDH"/>
</dbReference>
<keyword evidence="3" id="KW-0560">Oxidoreductase</keyword>
<evidence type="ECO:0000256" key="1">
    <source>
        <dbReference type="ARBA" id="ARBA00006484"/>
    </source>
</evidence>
<reference evidence="5" key="2">
    <citation type="submission" date="2015-01" db="EMBL/GenBank/DDBJ databases">
        <title>Evolutionary Origins and Diversification of the Mycorrhizal Mutualists.</title>
        <authorList>
            <consortium name="DOE Joint Genome Institute"/>
            <consortium name="Mycorrhizal Genomics Consortium"/>
            <person name="Kohler A."/>
            <person name="Kuo A."/>
            <person name="Nagy L.G."/>
            <person name="Floudas D."/>
            <person name="Copeland A."/>
            <person name="Barry K.W."/>
            <person name="Cichocki N."/>
            <person name="Veneault-Fourrey C."/>
            <person name="LaButti K."/>
            <person name="Lindquist E.A."/>
            <person name="Lipzen A."/>
            <person name="Lundell T."/>
            <person name="Morin E."/>
            <person name="Murat C."/>
            <person name="Riley R."/>
            <person name="Ohm R."/>
            <person name="Sun H."/>
            <person name="Tunlid A."/>
            <person name="Henrissat B."/>
            <person name="Grigoriev I.V."/>
            <person name="Hibbett D.S."/>
            <person name="Martin F."/>
        </authorList>
    </citation>
    <scope>NUCLEOTIDE SEQUENCE [LARGE SCALE GENOMIC DNA]</scope>
    <source>
        <strain evidence="5">Zn</strain>
    </source>
</reference>
<evidence type="ECO:0000256" key="3">
    <source>
        <dbReference type="ARBA" id="ARBA00023002"/>
    </source>
</evidence>
<dbReference type="InterPro" id="IPR002347">
    <property type="entry name" value="SDR_fam"/>
</dbReference>
<organism evidence="4 5">
    <name type="scientific">Oidiodendron maius (strain Zn)</name>
    <dbReference type="NCBI Taxonomy" id="913774"/>
    <lineage>
        <taxon>Eukaryota</taxon>
        <taxon>Fungi</taxon>
        <taxon>Dikarya</taxon>
        <taxon>Ascomycota</taxon>
        <taxon>Pezizomycotina</taxon>
        <taxon>Leotiomycetes</taxon>
        <taxon>Leotiomycetes incertae sedis</taxon>
        <taxon>Myxotrichaceae</taxon>
        <taxon>Oidiodendron</taxon>
    </lineage>
</organism>